<keyword evidence="2" id="KW-0040">ANK repeat</keyword>
<organism evidence="4 5">
    <name type="scientific">Trichonephila inaurata madagascariensis</name>
    <dbReference type="NCBI Taxonomy" id="2747483"/>
    <lineage>
        <taxon>Eukaryota</taxon>
        <taxon>Metazoa</taxon>
        <taxon>Ecdysozoa</taxon>
        <taxon>Arthropoda</taxon>
        <taxon>Chelicerata</taxon>
        <taxon>Arachnida</taxon>
        <taxon>Araneae</taxon>
        <taxon>Araneomorphae</taxon>
        <taxon>Entelegynae</taxon>
        <taxon>Araneoidea</taxon>
        <taxon>Nephilidae</taxon>
        <taxon>Trichonephila</taxon>
        <taxon>Trichonephila inaurata</taxon>
    </lineage>
</organism>
<dbReference type="InterPro" id="IPR058889">
    <property type="entry name" value="WHD_SOWAHA-C"/>
</dbReference>
<dbReference type="Proteomes" id="UP000886998">
    <property type="component" value="Unassembled WGS sequence"/>
</dbReference>
<keyword evidence="1" id="KW-0677">Repeat</keyword>
<dbReference type="OrthoDB" id="60433at2759"/>
<proteinExistence type="predicted"/>
<evidence type="ECO:0000256" key="1">
    <source>
        <dbReference type="ARBA" id="ARBA00022737"/>
    </source>
</evidence>
<evidence type="ECO:0000313" key="5">
    <source>
        <dbReference type="Proteomes" id="UP000886998"/>
    </source>
</evidence>
<comment type="caution">
    <text evidence="4">The sequence shown here is derived from an EMBL/GenBank/DDBJ whole genome shotgun (WGS) entry which is preliminary data.</text>
</comment>
<evidence type="ECO:0000313" key="4">
    <source>
        <dbReference type="EMBL" id="GFY65907.1"/>
    </source>
</evidence>
<keyword evidence="5" id="KW-1185">Reference proteome</keyword>
<name>A0A8X6Y5J5_9ARAC</name>
<reference evidence="4" key="1">
    <citation type="submission" date="2020-08" db="EMBL/GenBank/DDBJ databases">
        <title>Multicomponent nature underlies the extraordinary mechanical properties of spider dragline silk.</title>
        <authorList>
            <person name="Kono N."/>
            <person name="Nakamura H."/>
            <person name="Mori M."/>
            <person name="Yoshida Y."/>
            <person name="Ohtoshi R."/>
            <person name="Malay A.D."/>
            <person name="Moran D.A.P."/>
            <person name="Tomita M."/>
            <person name="Numata K."/>
            <person name="Arakawa K."/>
        </authorList>
    </citation>
    <scope>NUCLEOTIDE SEQUENCE</scope>
</reference>
<protein>
    <recommendedName>
        <fullName evidence="3">SOWAHA-C winged helix-turn-helix domain-containing protein</fullName>
    </recommendedName>
</protein>
<dbReference type="Pfam" id="PF25877">
    <property type="entry name" value="WHD_SOWAH"/>
    <property type="match status" value="1"/>
</dbReference>
<sequence>MADELTCSSEAIQKYLVDNGGKISNQELVKHFKKFLTGPNSRPDARAIFKDYVNAVATIKVEDFCPHDITNKDLQTFTEASHLCV</sequence>
<accession>A0A8X6Y5J5</accession>
<dbReference type="AlphaFoldDB" id="A0A8X6Y5J5"/>
<dbReference type="PANTHER" id="PTHR14491">
    <property type="entry name" value="SOSONDOWAH, ISOFORM G"/>
    <property type="match status" value="1"/>
</dbReference>
<evidence type="ECO:0000259" key="3">
    <source>
        <dbReference type="Pfam" id="PF25877"/>
    </source>
</evidence>
<feature type="domain" description="SOWAHA-C winged helix-turn-helix" evidence="3">
    <location>
        <begin position="7"/>
        <end position="63"/>
    </location>
</feature>
<dbReference type="PANTHER" id="PTHR14491:SF7">
    <property type="entry name" value="SOSONDOWAH, ISOFORM G"/>
    <property type="match status" value="1"/>
</dbReference>
<dbReference type="EMBL" id="BMAV01015747">
    <property type="protein sequence ID" value="GFY65907.1"/>
    <property type="molecule type" value="Genomic_DNA"/>
</dbReference>
<gene>
    <name evidence="4" type="primary">AVEN_248009_1</name>
    <name evidence="4" type="ORF">TNIN_242801</name>
</gene>
<evidence type="ECO:0000256" key="2">
    <source>
        <dbReference type="ARBA" id="ARBA00023043"/>
    </source>
</evidence>